<evidence type="ECO:0000256" key="2">
    <source>
        <dbReference type="ARBA" id="ARBA00022448"/>
    </source>
</evidence>
<evidence type="ECO:0000256" key="4">
    <source>
        <dbReference type="ARBA" id="ARBA00022723"/>
    </source>
</evidence>
<dbReference type="PIRSF" id="PIRSF000005">
    <property type="entry name" value="Cytochrome_c4"/>
    <property type="match status" value="1"/>
</dbReference>
<keyword evidence="4 8" id="KW-0479">Metal-binding</keyword>
<dbReference type="InterPro" id="IPR050597">
    <property type="entry name" value="Cytochrome_c_Oxidase_Subunit"/>
</dbReference>
<proteinExistence type="predicted"/>
<reference evidence="10 11" key="1">
    <citation type="submission" date="2024-04" db="EMBL/GenBank/DDBJ databases">
        <title>Draft genome sequence of Sessilibacter corallicola NBRC 116591.</title>
        <authorList>
            <person name="Miyakawa T."/>
            <person name="Kusuya Y."/>
            <person name="Miura T."/>
        </authorList>
    </citation>
    <scope>NUCLEOTIDE SEQUENCE [LARGE SCALE GENOMIC DNA]</scope>
    <source>
        <strain evidence="10 11">KU-00831-HH</strain>
    </source>
</reference>
<name>A0ABQ0AD53_9GAMM</name>
<dbReference type="Proteomes" id="UP001465153">
    <property type="component" value="Unassembled WGS sequence"/>
</dbReference>
<dbReference type="PROSITE" id="PS51007">
    <property type="entry name" value="CYTC"/>
    <property type="match status" value="2"/>
</dbReference>
<sequence length="206" mass="22545">MKNSIFVVVSIIVTSWVSLAKAEPFKDVPEKYRVCTVCHGAQLRGNEVTKAPTLATLPAWYIENQLIGFRNEWRGKHPEDYPGSEMYPVAESLSEKEISKVSKFIEALPKSNKHTQIVKGDSAKGKELYATCAACHGADAQGNEVLSAPPLLVQGDWYIKQQLLNFKNGLRGKVSDDARGATMAAAITSLNSDSDIDDIVAYLSTL</sequence>
<dbReference type="EMBL" id="BAABWN010000013">
    <property type="protein sequence ID" value="GAA6169582.1"/>
    <property type="molecule type" value="Genomic_DNA"/>
</dbReference>
<dbReference type="InterPro" id="IPR009056">
    <property type="entry name" value="Cyt_c-like_dom"/>
</dbReference>
<dbReference type="PANTHER" id="PTHR33751">
    <property type="entry name" value="CBB3-TYPE CYTOCHROME C OXIDASE SUBUNIT FIXP"/>
    <property type="match status" value="1"/>
</dbReference>
<keyword evidence="7 8" id="KW-0408">Iron</keyword>
<evidence type="ECO:0000313" key="11">
    <source>
        <dbReference type="Proteomes" id="UP001465153"/>
    </source>
</evidence>
<organism evidence="10 11">
    <name type="scientific">Sessilibacter corallicola</name>
    <dbReference type="NCBI Taxonomy" id="2904075"/>
    <lineage>
        <taxon>Bacteria</taxon>
        <taxon>Pseudomonadati</taxon>
        <taxon>Pseudomonadota</taxon>
        <taxon>Gammaproteobacteria</taxon>
        <taxon>Cellvibrionales</taxon>
        <taxon>Cellvibrionaceae</taxon>
        <taxon>Sessilibacter</taxon>
    </lineage>
</organism>
<feature type="domain" description="Cytochrome c" evidence="9">
    <location>
        <begin position="17"/>
        <end position="109"/>
    </location>
</feature>
<comment type="caution">
    <text evidence="10">The sequence shown here is derived from an EMBL/GenBank/DDBJ whole genome shotgun (WGS) entry which is preliminary data.</text>
</comment>
<evidence type="ECO:0000256" key="5">
    <source>
        <dbReference type="ARBA" id="ARBA00022764"/>
    </source>
</evidence>
<accession>A0ABQ0AD53</accession>
<evidence type="ECO:0000256" key="1">
    <source>
        <dbReference type="ARBA" id="ARBA00004418"/>
    </source>
</evidence>
<dbReference type="Pfam" id="PF00034">
    <property type="entry name" value="Cytochrom_C"/>
    <property type="match status" value="2"/>
</dbReference>
<keyword evidence="5" id="KW-0574">Periplasm</keyword>
<keyword evidence="11" id="KW-1185">Reference proteome</keyword>
<evidence type="ECO:0000256" key="7">
    <source>
        <dbReference type="ARBA" id="ARBA00023004"/>
    </source>
</evidence>
<feature type="domain" description="Cytochrome c" evidence="9">
    <location>
        <begin position="120"/>
        <end position="206"/>
    </location>
</feature>
<keyword evidence="6" id="KW-0249">Electron transport</keyword>
<comment type="subcellular location">
    <subcellularLocation>
        <location evidence="1">Periplasm</location>
    </subcellularLocation>
</comment>
<dbReference type="PANTHER" id="PTHR33751:SF9">
    <property type="entry name" value="CYTOCHROME C4"/>
    <property type="match status" value="1"/>
</dbReference>
<evidence type="ECO:0000259" key="9">
    <source>
        <dbReference type="PROSITE" id="PS51007"/>
    </source>
</evidence>
<protein>
    <recommendedName>
        <fullName evidence="9">Cytochrome c domain-containing protein</fullName>
    </recommendedName>
</protein>
<keyword evidence="3 8" id="KW-0349">Heme</keyword>
<dbReference type="InterPro" id="IPR024167">
    <property type="entry name" value="Cytochrome_c4-like"/>
</dbReference>
<evidence type="ECO:0000256" key="8">
    <source>
        <dbReference type="PROSITE-ProRule" id="PRU00433"/>
    </source>
</evidence>
<evidence type="ECO:0000313" key="10">
    <source>
        <dbReference type="EMBL" id="GAA6169582.1"/>
    </source>
</evidence>
<dbReference type="RefSeq" id="WP_233087065.1">
    <property type="nucleotide sequence ID" value="NZ_BAABWN010000013.1"/>
</dbReference>
<keyword evidence="2" id="KW-0813">Transport</keyword>
<dbReference type="Gene3D" id="1.10.760.10">
    <property type="entry name" value="Cytochrome c-like domain"/>
    <property type="match status" value="2"/>
</dbReference>
<evidence type="ECO:0000256" key="3">
    <source>
        <dbReference type="ARBA" id="ARBA00022617"/>
    </source>
</evidence>
<dbReference type="InterPro" id="IPR036909">
    <property type="entry name" value="Cyt_c-like_dom_sf"/>
</dbReference>
<evidence type="ECO:0000256" key="6">
    <source>
        <dbReference type="ARBA" id="ARBA00022982"/>
    </source>
</evidence>
<dbReference type="SUPFAM" id="SSF46626">
    <property type="entry name" value="Cytochrome c"/>
    <property type="match status" value="2"/>
</dbReference>
<gene>
    <name evidence="10" type="ORF">NBRC116591_33930</name>
</gene>